<dbReference type="Pfam" id="PF01553">
    <property type="entry name" value="Acyltransferase"/>
    <property type="match status" value="1"/>
</dbReference>
<dbReference type="Proteomes" id="UP000646308">
    <property type="component" value="Unassembled WGS sequence"/>
</dbReference>
<accession>A0A2T4MHQ9</accession>
<dbReference type="InterPro" id="IPR002123">
    <property type="entry name" value="Plipid/glycerol_acylTrfase"/>
</dbReference>
<reference evidence="4" key="2">
    <citation type="submission" date="2019-11" db="EMBL/GenBank/DDBJ databases">
        <title>Whole genome comparisons of Staphylococcus agnetis isolates from cattle and chickens.</title>
        <authorList>
            <person name="Rhoads D."/>
            <person name="Shwani A."/>
            <person name="Adkins P."/>
            <person name="Calcutt M."/>
            <person name="Middleton J."/>
        </authorList>
    </citation>
    <scope>NUCLEOTIDE SEQUENCE</scope>
    <source>
        <strain evidence="4">1387</strain>
    </source>
</reference>
<dbReference type="GeneID" id="57692275"/>
<reference evidence="5 7" key="1">
    <citation type="submission" date="2017-04" db="EMBL/GenBank/DDBJ databases">
        <title>Staphylococcus agnetis, a potential pathogen in the broiler production.</title>
        <authorList>
            <person name="Poulsen L."/>
        </authorList>
    </citation>
    <scope>NUCLEOTIDE SEQUENCE [LARGE SCALE GENOMIC DNA]</scope>
    <source>
        <strain evidence="5 7">723_310714_2_2_spleen</strain>
    </source>
</reference>
<evidence type="ECO:0000259" key="3">
    <source>
        <dbReference type="SMART" id="SM00563"/>
    </source>
</evidence>
<name>A0A2T4MHQ9_9STAP</name>
<dbReference type="Proteomes" id="UP001065705">
    <property type="component" value="Chromosome"/>
</dbReference>
<dbReference type="EMBL" id="NEFX01000003">
    <property type="protein sequence ID" value="OTW31827.1"/>
    <property type="molecule type" value="Genomic_DNA"/>
</dbReference>
<dbReference type="GO" id="GO:0003841">
    <property type="term" value="F:1-acylglycerol-3-phosphate O-acyltransferase activity"/>
    <property type="evidence" value="ECO:0007669"/>
    <property type="project" value="TreeGrafter"/>
</dbReference>
<dbReference type="RefSeq" id="WP_060551591.1">
    <property type="nucleotide sequence ID" value="NZ_CP009623.1"/>
</dbReference>
<dbReference type="CDD" id="cd07989">
    <property type="entry name" value="LPLAT_AGPAT-like"/>
    <property type="match status" value="1"/>
</dbReference>
<gene>
    <name evidence="5" type="ORF">B9M88_01765</name>
    <name evidence="4" type="ORF">GLV84_06750</name>
    <name evidence="6" type="ORF">MUA95_03340</name>
</gene>
<feature type="domain" description="Phospholipid/glycerol acyltransferase" evidence="3">
    <location>
        <begin position="34"/>
        <end position="155"/>
    </location>
</feature>
<dbReference type="PANTHER" id="PTHR10434:SF11">
    <property type="entry name" value="1-ACYL-SN-GLYCEROL-3-PHOSPHATE ACYLTRANSFERASE"/>
    <property type="match status" value="1"/>
</dbReference>
<dbReference type="OrthoDB" id="9803035at2"/>
<protein>
    <submittedName>
        <fullName evidence="4">1-acyl-sn-glycerol-3-phosphate acyltransferase</fullName>
    </submittedName>
</protein>
<keyword evidence="1" id="KW-0808">Transferase</keyword>
<proteinExistence type="predicted"/>
<dbReference type="EMBL" id="CP094809">
    <property type="protein sequence ID" value="UXU57863.1"/>
    <property type="molecule type" value="Genomic_DNA"/>
</dbReference>
<evidence type="ECO:0000256" key="2">
    <source>
        <dbReference type="ARBA" id="ARBA00023315"/>
    </source>
</evidence>
<keyword evidence="7" id="KW-1185">Reference proteome</keyword>
<dbReference type="SMART" id="SM00563">
    <property type="entry name" value="PlsC"/>
    <property type="match status" value="1"/>
</dbReference>
<dbReference type="PANTHER" id="PTHR10434">
    <property type="entry name" value="1-ACYL-SN-GLYCEROL-3-PHOSPHATE ACYLTRANSFERASE"/>
    <property type="match status" value="1"/>
</dbReference>
<organism evidence="4 8">
    <name type="scientific">Staphylococcus agnetis</name>
    <dbReference type="NCBI Taxonomy" id="985762"/>
    <lineage>
        <taxon>Bacteria</taxon>
        <taxon>Bacillati</taxon>
        <taxon>Bacillota</taxon>
        <taxon>Bacilli</taxon>
        <taxon>Bacillales</taxon>
        <taxon>Staphylococcaceae</taxon>
        <taxon>Staphylococcus</taxon>
    </lineage>
</organism>
<evidence type="ECO:0000256" key="1">
    <source>
        <dbReference type="ARBA" id="ARBA00022679"/>
    </source>
</evidence>
<dbReference type="AlphaFoldDB" id="A0A2T4MHQ9"/>
<sequence>MRNVLFTLIVRPIVFIVLGLNIRNYERLKKQGPLVVIANHNSHLDTLVLMSLFRGNSFKHVRPVAAGDYFMKNAFLKWFSTKVMNIIPIERKMTRDFTGMFQPILDELDQNGIIILYPEGSRGEPEKLSKYKSGIYYLMRERPDVPIQPIFMHGLGKALPKDSFILVPFFVDIFIGETFKCDLNRKAFMDEVTTRLNQLRDEGNFKEW</sequence>
<dbReference type="EMBL" id="WMFL01000079">
    <property type="protein sequence ID" value="NJI02520.1"/>
    <property type="molecule type" value="Genomic_DNA"/>
</dbReference>
<reference evidence="6" key="3">
    <citation type="submission" date="2022-03" db="EMBL/GenBank/DDBJ databases">
        <title>Comparative Genomics of East African Camel-Associated Staphylococcaceae spp.: Diversity and Inheritance of Traits Involved in Host-Pathogen Interactions.</title>
        <authorList>
            <person name="Akarsu H."/>
            <person name="Liljander A."/>
            <person name="Younan M."/>
            <person name="Brodard I."/>
            <person name="Glucks I."/>
            <person name="Labroussaa F."/>
            <person name="Overesch G."/>
            <person name="Kuhnert P."/>
            <person name="Perreten V."/>
            <person name="Drexler J.F."/>
            <person name="Corman V.M."/>
            <person name="Falquet L."/>
            <person name="Jores J."/>
        </authorList>
    </citation>
    <scope>NUCLEOTIDE SEQUENCE</scope>
    <source>
        <strain evidence="6">IVB6197</strain>
    </source>
</reference>
<dbReference type="KEGG" id="sagq:EP23_06745"/>
<evidence type="ECO:0000313" key="5">
    <source>
        <dbReference type="EMBL" id="OTW31827.1"/>
    </source>
</evidence>
<evidence type="ECO:0000313" key="6">
    <source>
        <dbReference type="EMBL" id="UXU57863.1"/>
    </source>
</evidence>
<evidence type="ECO:0000313" key="4">
    <source>
        <dbReference type="EMBL" id="NJI02520.1"/>
    </source>
</evidence>
<dbReference type="Proteomes" id="UP000195208">
    <property type="component" value="Unassembled WGS sequence"/>
</dbReference>
<evidence type="ECO:0000313" key="8">
    <source>
        <dbReference type="Proteomes" id="UP000646308"/>
    </source>
</evidence>
<evidence type="ECO:0000313" key="7">
    <source>
        <dbReference type="Proteomes" id="UP000195208"/>
    </source>
</evidence>
<dbReference type="SUPFAM" id="SSF69593">
    <property type="entry name" value="Glycerol-3-phosphate (1)-acyltransferase"/>
    <property type="match status" value="1"/>
</dbReference>
<dbReference type="GO" id="GO:0006654">
    <property type="term" value="P:phosphatidic acid biosynthetic process"/>
    <property type="evidence" value="ECO:0007669"/>
    <property type="project" value="TreeGrafter"/>
</dbReference>
<keyword evidence="2 4" id="KW-0012">Acyltransferase</keyword>